<comment type="caution">
    <text evidence="1">The sequence shown here is derived from an EMBL/GenBank/DDBJ whole genome shotgun (WGS) entry which is preliminary data.</text>
</comment>
<evidence type="ECO:0000313" key="1">
    <source>
        <dbReference type="EMBL" id="KAH6925914.1"/>
    </source>
</evidence>
<keyword evidence="2" id="KW-1185">Reference proteome</keyword>
<accession>A0ACB7RZG7</accession>
<dbReference type="Proteomes" id="UP000821845">
    <property type="component" value="Chromosome 7"/>
</dbReference>
<sequence length="383" mass="43049">MRRLAPALTDAGEFNEVTLYATFGSQTSSALCFFLWQCVMKYARGRISTASASQSSAREAYSRGRKGQVWLDFNGRICVNSALYKSHCVTPTSSNLYISGLGALLCAEDVQAKWSCRESSLQPRFNVRQPVERMAAGGRWRAQCSIPRCTVLSLAIASETAAWRDQSYVMKSRKKLSQALAQGTSKRTRAALLTGRYPYKLGIQRNAIRHLEPDGLPLGLTTLAEELKARNYSTHAFGKYVYDYQLPVFFATGGGLRRGDMKLLLKPQKKFSSWYEESEEYPEKVTFPWDAPKLLLFNITADPYERNDLSTTFKEEAERLKFELLEQVPLMIPSQDKEDDPKGDPSLQKPRGAYGPGWCKAPVWRKPETEATAPSCHGNMTDD</sequence>
<reference evidence="1" key="1">
    <citation type="submission" date="2020-05" db="EMBL/GenBank/DDBJ databases">
        <title>Large-scale comparative analyses of tick genomes elucidate their genetic diversity and vector capacities.</title>
        <authorList>
            <person name="Jia N."/>
            <person name="Wang J."/>
            <person name="Shi W."/>
            <person name="Du L."/>
            <person name="Sun Y."/>
            <person name="Zhan W."/>
            <person name="Jiang J."/>
            <person name="Wang Q."/>
            <person name="Zhang B."/>
            <person name="Ji P."/>
            <person name="Sakyi L.B."/>
            <person name="Cui X."/>
            <person name="Yuan T."/>
            <person name="Jiang B."/>
            <person name="Yang W."/>
            <person name="Lam T.T.-Y."/>
            <person name="Chang Q."/>
            <person name="Ding S."/>
            <person name="Wang X."/>
            <person name="Zhu J."/>
            <person name="Ruan X."/>
            <person name="Zhao L."/>
            <person name="Wei J."/>
            <person name="Que T."/>
            <person name="Du C."/>
            <person name="Cheng J."/>
            <person name="Dai P."/>
            <person name="Han X."/>
            <person name="Huang E."/>
            <person name="Gao Y."/>
            <person name="Liu J."/>
            <person name="Shao H."/>
            <person name="Ye R."/>
            <person name="Li L."/>
            <person name="Wei W."/>
            <person name="Wang X."/>
            <person name="Wang C."/>
            <person name="Yang T."/>
            <person name="Huo Q."/>
            <person name="Li W."/>
            <person name="Guo W."/>
            <person name="Chen H."/>
            <person name="Zhou L."/>
            <person name="Ni X."/>
            <person name="Tian J."/>
            <person name="Zhou Y."/>
            <person name="Sheng Y."/>
            <person name="Liu T."/>
            <person name="Pan Y."/>
            <person name="Xia L."/>
            <person name="Li J."/>
            <person name="Zhao F."/>
            <person name="Cao W."/>
        </authorList>
    </citation>
    <scope>NUCLEOTIDE SEQUENCE</scope>
    <source>
        <strain evidence="1">Hyas-2018</strain>
    </source>
</reference>
<evidence type="ECO:0000313" key="2">
    <source>
        <dbReference type="Proteomes" id="UP000821845"/>
    </source>
</evidence>
<organism evidence="1 2">
    <name type="scientific">Hyalomma asiaticum</name>
    <name type="common">Tick</name>
    <dbReference type="NCBI Taxonomy" id="266040"/>
    <lineage>
        <taxon>Eukaryota</taxon>
        <taxon>Metazoa</taxon>
        <taxon>Ecdysozoa</taxon>
        <taxon>Arthropoda</taxon>
        <taxon>Chelicerata</taxon>
        <taxon>Arachnida</taxon>
        <taxon>Acari</taxon>
        <taxon>Parasitiformes</taxon>
        <taxon>Ixodida</taxon>
        <taxon>Ixodoidea</taxon>
        <taxon>Ixodidae</taxon>
        <taxon>Hyalomminae</taxon>
        <taxon>Hyalomma</taxon>
    </lineage>
</organism>
<name>A0ACB7RZG7_HYAAI</name>
<protein>
    <submittedName>
        <fullName evidence="1">Uncharacterized protein</fullName>
    </submittedName>
</protein>
<dbReference type="EMBL" id="CM023487">
    <property type="protein sequence ID" value="KAH6925914.1"/>
    <property type="molecule type" value="Genomic_DNA"/>
</dbReference>
<proteinExistence type="predicted"/>
<gene>
    <name evidence="1" type="ORF">HPB50_011881</name>
</gene>